<proteinExistence type="predicted"/>
<evidence type="ECO:0000313" key="1">
    <source>
        <dbReference type="EMBL" id="GMS79527.1"/>
    </source>
</evidence>
<comment type="caution">
    <text evidence="1">The sequence shown here is derived from an EMBL/GenBank/DDBJ whole genome shotgun (WGS) entry which is preliminary data.</text>
</comment>
<evidence type="ECO:0000313" key="2">
    <source>
        <dbReference type="Proteomes" id="UP001432027"/>
    </source>
</evidence>
<reference evidence="1" key="1">
    <citation type="submission" date="2023-10" db="EMBL/GenBank/DDBJ databases">
        <title>Genome assembly of Pristionchus species.</title>
        <authorList>
            <person name="Yoshida K."/>
            <person name="Sommer R.J."/>
        </authorList>
    </citation>
    <scope>NUCLEOTIDE SEQUENCE</scope>
    <source>
        <strain evidence="1">RS0144</strain>
    </source>
</reference>
<name>A0AAV5S8V6_9BILA</name>
<feature type="non-terminal residue" evidence="1">
    <location>
        <position position="69"/>
    </location>
</feature>
<dbReference type="AlphaFoldDB" id="A0AAV5S8V6"/>
<evidence type="ECO:0008006" key="3">
    <source>
        <dbReference type="Google" id="ProtNLM"/>
    </source>
</evidence>
<feature type="non-terminal residue" evidence="1">
    <location>
        <position position="1"/>
    </location>
</feature>
<sequence length="69" mass="7610">LSQKWKTSLKARSATRFVIPSKSYGWKFEAFSGELLATREVISASKSSFFAINSMTLSTDGGALWSITE</sequence>
<gene>
    <name evidence="1" type="ORF">PENTCL1PPCAC_1702</name>
</gene>
<accession>A0AAV5S8V6</accession>
<dbReference type="Proteomes" id="UP001432027">
    <property type="component" value="Unassembled WGS sequence"/>
</dbReference>
<organism evidence="1 2">
    <name type="scientific">Pristionchus entomophagus</name>
    <dbReference type="NCBI Taxonomy" id="358040"/>
    <lineage>
        <taxon>Eukaryota</taxon>
        <taxon>Metazoa</taxon>
        <taxon>Ecdysozoa</taxon>
        <taxon>Nematoda</taxon>
        <taxon>Chromadorea</taxon>
        <taxon>Rhabditida</taxon>
        <taxon>Rhabditina</taxon>
        <taxon>Diplogasteromorpha</taxon>
        <taxon>Diplogasteroidea</taxon>
        <taxon>Neodiplogasteridae</taxon>
        <taxon>Pristionchus</taxon>
    </lineage>
</organism>
<keyword evidence="2" id="KW-1185">Reference proteome</keyword>
<dbReference type="EMBL" id="BTSX01000001">
    <property type="protein sequence ID" value="GMS79527.1"/>
    <property type="molecule type" value="Genomic_DNA"/>
</dbReference>
<protein>
    <recommendedName>
        <fullName evidence="3">Exo-alpha-sialidase</fullName>
    </recommendedName>
</protein>